<feature type="domain" description="Luciferase-like" evidence="2">
    <location>
        <begin position="2"/>
        <end position="160"/>
    </location>
</feature>
<evidence type="ECO:0000313" key="3">
    <source>
        <dbReference type="EMBL" id="SUZ79151.1"/>
    </source>
</evidence>
<dbReference type="AlphaFoldDB" id="A0A381QIK3"/>
<evidence type="ECO:0000259" key="2">
    <source>
        <dbReference type="Pfam" id="PF00296"/>
    </source>
</evidence>
<organism evidence="3">
    <name type="scientific">marine metagenome</name>
    <dbReference type="NCBI Taxonomy" id="408172"/>
    <lineage>
        <taxon>unclassified sequences</taxon>
        <taxon>metagenomes</taxon>
        <taxon>ecological metagenomes</taxon>
    </lineage>
</organism>
<sequence>MSAEGPKTLAIAGGIADAVIIHSGLTKDVLADTIARIRGGERAAGWPEGSAEVWAFAKCNIADRREDAINEIKMALVASGHHAFRFTLEGKNVPEELQESVMALQGEYVFSEHEQLGETRNAALSDELGLTDFLADRFAVAGTPDECLEKVRIIQDAGVDNLLILAISSDSDNIIRRFGQEVIARL</sequence>
<dbReference type="PANTHER" id="PTHR43244">
    <property type="match status" value="1"/>
</dbReference>
<reference evidence="3" key="1">
    <citation type="submission" date="2018-05" db="EMBL/GenBank/DDBJ databases">
        <authorList>
            <person name="Lanie J.A."/>
            <person name="Ng W.-L."/>
            <person name="Kazmierczak K.M."/>
            <person name="Andrzejewski T.M."/>
            <person name="Davidsen T.M."/>
            <person name="Wayne K.J."/>
            <person name="Tettelin H."/>
            <person name="Glass J.I."/>
            <person name="Rusch D."/>
            <person name="Podicherti R."/>
            <person name="Tsui H.-C.T."/>
            <person name="Winkler M.E."/>
        </authorList>
    </citation>
    <scope>NUCLEOTIDE SEQUENCE</scope>
</reference>
<dbReference type="GO" id="GO:0016705">
    <property type="term" value="F:oxidoreductase activity, acting on paired donors, with incorporation or reduction of molecular oxygen"/>
    <property type="evidence" value="ECO:0007669"/>
    <property type="project" value="InterPro"/>
</dbReference>
<dbReference type="EMBL" id="UINC01001375">
    <property type="protein sequence ID" value="SUZ79151.1"/>
    <property type="molecule type" value="Genomic_DNA"/>
</dbReference>
<protein>
    <recommendedName>
        <fullName evidence="2">Luciferase-like domain-containing protein</fullName>
    </recommendedName>
</protein>
<keyword evidence="1" id="KW-0560">Oxidoreductase</keyword>
<name>A0A381QIK3_9ZZZZ</name>
<accession>A0A381QIK3</accession>
<dbReference type="Pfam" id="PF00296">
    <property type="entry name" value="Bac_luciferase"/>
    <property type="match status" value="1"/>
</dbReference>
<dbReference type="InterPro" id="IPR050564">
    <property type="entry name" value="F420-G6PD/mer"/>
</dbReference>
<dbReference type="SUPFAM" id="SSF51679">
    <property type="entry name" value="Bacterial luciferase-like"/>
    <property type="match status" value="1"/>
</dbReference>
<proteinExistence type="predicted"/>
<dbReference type="PANTHER" id="PTHR43244:SF1">
    <property type="entry name" value="5,10-METHYLENETETRAHYDROMETHANOPTERIN REDUCTASE"/>
    <property type="match status" value="1"/>
</dbReference>
<dbReference type="InterPro" id="IPR036661">
    <property type="entry name" value="Luciferase-like_sf"/>
</dbReference>
<dbReference type="Gene3D" id="3.20.20.30">
    <property type="entry name" value="Luciferase-like domain"/>
    <property type="match status" value="1"/>
</dbReference>
<dbReference type="InterPro" id="IPR011251">
    <property type="entry name" value="Luciferase-like_dom"/>
</dbReference>
<gene>
    <name evidence="3" type="ORF">METZ01_LOCUS32005</name>
</gene>
<evidence type="ECO:0000256" key="1">
    <source>
        <dbReference type="ARBA" id="ARBA00023002"/>
    </source>
</evidence>